<feature type="region of interest" description="Disordered" evidence="1">
    <location>
        <begin position="149"/>
        <end position="208"/>
    </location>
</feature>
<keyword evidence="4" id="KW-1185">Reference proteome</keyword>
<keyword evidence="2" id="KW-0472">Membrane</keyword>
<keyword evidence="2" id="KW-1133">Transmembrane helix</keyword>
<evidence type="ECO:0000256" key="1">
    <source>
        <dbReference type="SAM" id="MobiDB-lite"/>
    </source>
</evidence>
<accession>A0A315VFA3</accession>
<evidence type="ECO:0000313" key="3">
    <source>
        <dbReference type="EMBL" id="PWA21566.1"/>
    </source>
</evidence>
<gene>
    <name evidence="3" type="ORF">CCH79_00003417</name>
</gene>
<evidence type="ECO:0000313" key="4">
    <source>
        <dbReference type="Proteomes" id="UP000250572"/>
    </source>
</evidence>
<dbReference type="AlphaFoldDB" id="A0A315VFA3"/>
<name>A0A315VFA3_GAMAF</name>
<dbReference type="Proteomes" id="UP000250572">
    <property type="component" value="Unassembled WGS sequence"/>
</dbReference>
<sequence length="208" mass="22572">GSPAMDPFLLTVILGSGSCAVFCLVVLLLVVVLYRKDLLCCRLRPCRTLEYANDLPQYSSRHSLFGIAHCGHNGALNQRAMGSQLPGTLFIIGKPNDYHLTGPQPRLPSYESVLKKDRQRQIHSMIALRFGLGGSHDEPPPTYEEIFYSNPQASPSNDQSLDVHPSIDASREETRGSAAQSYASVSLMGTEDPGCQDVSTAPANRAAV</sequence>
<dbReference type="EMBL" id="NHOQ01001904">
    <property type="protein sequence ID" value="PWA21566.1"/>
    <property type="molecule type" value="Genomic_DNA"/>
</dbReference>
<reference evidence="3 4" key="1">
    <citation type="journal article" date="2018" name="G3 (Bethesda)">
        <title>A High-Quality Reference Genome for the Invasive Mosquitofish Gambusia affinis Using a Chicago Library.</title>
        <authorList>
            <person name="Hoffberg S.L."/>
            <person name="Troendle N.J."/>
            <person name="Glenn T.C."/>
            <person name="Mahmud O."/>
            <person name="Louha S."/>
            <person name="Chalopin D."/>
            <person name="Bennetzen J.L."/>
            <person name="Mauricio R."/>
        </authorList>
    </citation>
    <scope>NUCLEOTIDE SEQUENCE [LARGE SCALE GENOMIC DNA]</scope>
    <source>
        <strain evidence="3">NE01/NJP1002.9</strain>
        <tissue evidence="3">Muscle</tissue>
    </source>
</reference>
<keyword evidence="2" id="KW-0812">Transmembrane</keyword>
<comment type="caution">
    <text evidence="3">The sequence shown here is derived from an EMBL/GenBank/DDBJ whole genome shotgun (WGS) entry which is preliminary data.</text>
</comment>
<feature type="non-terminal residue" evidence="3">
    <location>
        <position position="1"/>
    </location>
</feature>
<protein>
    <submittedName>
        <fullName evidence="3">Uncharacterized protein</fullName>
    </submittedName>
</protein>
<proteinExistence type="predicted"/>
<feature type="compositionally biased region" description="Polar residues" evidence="1">
    <location>
        <begin position="149"/>
        <end position="160"/>
    </location>
</feature>
<evidence type="ECO:0000256" key="2">
    <source>
        <dbReference type="SAM" id="Phobius"/>
    </source>
</evidence>
<organism evidence="3 4">
    <name type="scientific">Gambusia affinis</name>
    <name type="common">Western mosquitofish</name>
    <name type="synonym">Heterandria affinis</name>
    <dbReference type="NCBI Taxonomy" id="33528"/>
    <lineage>
        <taxon>Eukaryota</taxon>
        <taxon>Metazoa</taxon>
        <taxon>Chordata</taxon>
        <taxon>Craniata</taxon>
        <taxon>Vertebrata</taxon>
        <taxon>Euteleostomi</taxon>
        <taxon>Actinopterygii</taxon>
        <taxon>Neopterygii</taxon>
        <taxon>Teleostei</taxon>
        <taxon>Neoteleostei</taxon>
        <taxon>Acanthomorphata</taxon>
        <taxon>Ovalentaria</taxon>
        <taxon>Atherinomorphae</taxon>
        <taxon>Cyprinodontiformes</taxon>
        <taxon>Poeciliidae</taxon>
        <taxon>Poeciliinae</taxon>
        <taxon>Gambusia</taxon>
    </lineage>
</organism>
<feature type="transmembrane region" description="Helical" evidence="2">
    <location>
        <begin position="12"/>
        <end position="34"/>
    </location>
</feature>